<evidence type="ECO:0000256" key="1">
    <source>
        <dbReference type="SAM" id="MobiDB-lite"/>
    </source>
</evidence>
<sequence>MKSWWWMVGVMVGIACAQDQLVEAEEGSRPVPAEMQDAYFGDPGPDFLLDPQEILRPDERAEREKFLRYHAEDSKIDFHVLLFQEDQALPDGVRLEELGERFASKGKPALVALYFYGAPNRAMLEFSPDLTEKVRPSDANRLLVQCIRAAEGKGNAAEQLEAFCVQAAIRIFWVEQAVGLAAPTESMPSSSTEAPEPPKIEGVPAVPMWRVHAEAWIREYGVPAVTLVLAIFAGGIARWLIRRREVHTFPVATFESRLGGGHGAGIGSVVSFGSSEVSPTTQREQTSDSLGGI</sequence>
<keyword evidence="2" id="KW-0812">Transmembrane</keyword>
<keyword evidence="4" id="KW-1185">Reference proteome</keyword>
<evidence type="ECO:0000313" key="4">
    <source>
        <dbReference type="Proteomes" id="UP000557717"/>
    </source>
</evidence>
<keyword evidence="2" id="KW-0472">Membrane</keyword>
<accession>A0A840VEK7</accession>
<feature type="compositionally biased region" description="Polar residues" evidence="1">
    <location>
        <begin position="279"/>
        <end position="293"/>
    </location>
</feature>
<evidence type="ECO:0000313" key="3">
    <source>
        <dbReference type="EMBL" id="MBB5352290.1"/>
    </source>
</evidence>
<name>A0A840VEK7_9BACT</name>
<reference evidence="3 4" key="1">
    <citation type="submission" date="2020-08" db="EMBL/GenBank/DDBJ databases">
        <title>Genomic Encyclopedia of Type Strains, Phase IV (KMG-IV): sequencing the most valuable type-strain genomes for metagenomic binning, comparative biology and taxonomic classification.</title>
        <authorList>
            <person name="Goeker M."/>
        </authorList>
    </citation>
    <scope>NUCLEOTIDE SEQUENCE [LARGE SCALE GENOMIC DNA]</scope>
    <source>
        <strain evidence="3 4">YC6886</strain>
    </source>
</reference>
<gene>
    <name evidence="3" type="ORF">HNR46_002533</name>
</gene>
<dbReference type="EMBL" id="JACHFD010000011">
    <property type="protein sequence ID" value="MBB5352290.1"/>
    <property type="molecule type" value="Genomic_DNA"/>
</dbReference>
<feature type="transmembrane region" description="Helical" evidence="2">
    <location>
        <begin position="220"/>
        <end position="241"/>
    </location>
</feature>
<protein>
    <submittedName>
        <fullName evidence="3">Uncharacterized protein</fullName>
    </submittedName>
</protein>
<proteinExistence type="predicted"/>
<dbReference type="AlphaFoldDB" id="A0A840VEK7"/>
<dbReference type="RefSeq" id="WP_184019190.1">
    <property type="nucleotide sequence ID" value="NZ_JACHFD010000011.1"/>
</dbReference>
<evidence type="ECO:0000256" key="2">
    <source>
        <dbReference type="SAM" id="Phobius"/>
    </source>
</evidence>
<comment type="caution">
    <text evidence="3">The sequence shown here is derived from an EMBL/GenBank/DDBJ whole genome shotgun (WGS) entry which is preliminary data.</text>
</comment>
<keyword evidence="2" id="KW-1133">Transmembrane helix</keyword>
<feature type="region of interest" description="Disordered" evidence="1">
    <location>
        <begin position="273"/>
        <end position="293"/>
    </location>
</feature>
<dbReference type="Proteomes" id="UP000557717">
    <property type="component" value="Unassembled WGS sequence"/>
</dbReference>
<dbReference type="PROSITE" id="PS51257">
    <property type="entry name" value="PROKAR_LIPOPROTEIN"/>
    <property type="match status" value="1"/>
</dbReference>
<organism evidence="3 4">
    <name type="scientific">Haloferula luteola</name>
    <dbReference type="NCBI Taxonomy" id="595692"/>
    <lineage>
        <taxon>Bacteria</taxon>
        <taxon>Pseudomonadati</taxon>
        <taxon>Verrucomicrobiota</taxon>
        <taxon>Verrucomicrobiia</taxon>
        <taxon>Verrucomicrobiales</taxon>
        <taxon>Verrucomicrobiaceae</taxon>
        <taxon>Haloferula</taxon>
    </lineage>
</organism>